<dbReference type="EMBL" id="AFOY02000015">
    <property type="protein sequence ID" value="EXF93583.1"/>
    <property type="molecule type" value="Genomic_DNA"/>
</dbReference>
<dbReference type="OrthoDB" id="7017312at2"/>
<dbReference type="AlphaFoldDB" id="A0A010SRC8"/>
<protein>
    <submittedName>
        <fullName evidence="1">Uncharacterized protein</fullName>
    </submittedName>
</protein>
<evidence type="ECO:0000313" key="1">
    <source>
        <dbReference type="EMBL" id="EXF93583.1"/>
    </source>
</evidence>
<dbReference type="RefSeq" id="WP_019690150.1">
    <property type="nucleotide sequence ID" value="NZ_AFOY02000015.1"/>
</dbReference>
<proteinExistence type="predicted"/>
<gene>
    <name evidence="1" type="ORF">HK44_007875</name>
</gene>
<sequence>MNRSARNLRKTLDFAAANNEAAAVDVMRAIDQLGDELLRQRLLGVVHRLNQDASELRQARDNVSGALMKLA</sequence>
<reference evidence="1 2" key="1">
    <citation type="journal article" date="2011" name="J. Bacteriol.">
        <title>Draft genome sequence of the polycyclic aromatic hydrocarbon-degrading, genetically engineered bioluminescent bioreporter Pseudomonas fluorescens HK44.</title>
        <authorList>
            <person name="Chauhan A."/>
            <person name="Layton A.C."/>
            <person name="Williams D.E."/>
            <person name="Smartt A.E."/>
            <person name="Ripp S."/>
            <person name="Karpinets T.V."/>
            <person name="Brown S.D."/>
            <person name="Sayler G.S."/>
        </authorList>
    </citation>
    <scope>NUCLEOTIDE SEQUENCE [LARGE SCALE GENOMIC DNA]</scope>
    <source>
        <strain evidence="1 2">HK44</strain>
    </source>
</reference>
<name>A0A010SRC8_PSEFL</name>
<dbReference type="HOGENOM" id="CLU_188436_0_0_6"/>
<evidence type="ECO:0000313" key="2">
    <source>
        <dbReference type="Proteomes" id="UP000022611"/>
    </source>
</evidence>
<dbReference type="Proteomes" id="UP000022611">
    <property type="component" value="Unassembled WGS sequence"/>
</dbReference>
<accession>A0A010SRC8</accession>
<comment type="caution">
    <text evidence="1">The sequence shown here is derived from an EMBL/GenBank/DDBJ whole genome shotgun (WGS) entry which is preliminary data.</text>
</comment>
<dbReference type="PATRIC" id="fig|1042209.11.peg.3957"/>
<organism evidence="1 2">
    <name type="scientific">Pseudomonas fluorescens HK44</name>
    <dbReference type="NCBI Taxonomy" id="1042209"/>
    <lineage>
        <taxon>Bacteria</taxon>
        <taxon>Pseudomonadati</taxon>
        <taxon>Pseudomonadota</taxon>
        <taxon>Gammaproteobacteria</taxon>
        <taxon>Pseudomonadales</taxon>
        <taxon>Pseudomonadaceae</taxon>
        <taxon>Pseudomonas</taxon>
    </lineage>
</organism>